<evidence type="ECO:0000256" key="1">
    <source>
        <dbReference type="SAM" id="MobiDB-lite"/>
    </source>
</evidence>
<feature type="region of interest" description="Disordered" evidence="1">
    <location>
        <begin position="39"/>
        <end position="99"/>
    </location>
</feature>
<name>A0A8K0DMF3_9ROSA</name>
<organism evidence="2 3">
    <name type="scientific">Rhamnella rubrinervis</name>
    <dbReference type="NCBI Taxonomy" id="2594499"/>
    <lineage>
        <taxon>Eukaryota</taxon>
        <taxon>Viridiplantae</taxon>
        <taxon>Streptophyta</taxon>
        <taxon>Embryophyta</taxon>
        <taxon>Tracheophyta</taxon>
        <taxon>Spermatophyta</taxon>
        <taxon>Magnoliopsida</taxon>
        <taxon>eudicotyledons</taxon>
        <taxon>Gunneridae</taxon>
        <taxon>Pentapetalae</taxon>
        <taxon>rosids</taxon>
        <taxon>fabids</taxon>
        <taxon>Rosales</taxon>
        <taxon>Rhamnaceae</taxon>
        <taxon>rhamnoid group</taxon>
        <taxon>Rhamneae</taxon>
        <taxon>Rhamnella</taxon>
    </lineage>
</organism>
<dbReference type="Proteomes" id="UP000796880">
    <property type="component" value="Unassembled WGS sequence"/>
</dbReference>
<dbReference type="EMBL" id="VOIH02000011">
    <property type="protein sequence ID" value="KAF3433146.1"/>
    <property type="molecule type" value="Genomic_DNA"/>
</dbReference>
<evidence type="ECO:0000313" key="2">
    <source>
        <dbReference type="EMBL" id="KAF3433146.1"/>
    </source>
</evidence>
<feature type="compositionally biased region" description="Basic and acidic residues" evidence="1">
    <location>
        <begin position="44"/>
        <end position="60"/>
    </location>
</feature>
<gene>
    <name evidence="2" type="ORF">FNV43_RR24248</name>
</gene>
<sequence length="158" mass="17085">MASLKRLMSSNLLPKSLLALIRPVVASFRLDASRYLNANATGDCDGKDSDGKRGADDNRSSGRFFHTRSANVTTDGTSGSGDPFSDLSFFTGTKAPSGDIETEMEAAPRDIEAKMEAEVQVGSVWESRETSVPGLSKEDVEVSVEQKTVFFEFDFGDD</sequence>
<reference evidence="2" key="1">
    <citation type="submission" date="2020-03" db="EMBL/GenBank/DDBJ databases">
        <title>A high-quality chromosome-level genome assembly of a woody plant with both climbing and erect habits, Rhamnella rubrinervis.</title>
        <authorList>
            <person name="Lu Z."/>
            <person name="Yang Y."/>
            <person name="Zhu X."/>
            <person name="Sun Y."/>
        </authorList>
    </citation>
    <scope>NUCLEOTIDE SEQUENCE</scope>
    <source>
        <strain evidence="2">BYM</strain>
        <tissue evidence="2">Leaf</tissue>
    </source>
</reference>
<keyword evidence="3" id="KW-1185">Reference proteome</keyword>
<comment type="caution">
    <text evidence="2">The sequence shown here is derived from an EMBL/GenBank/DDBJ whole genome shotgun (WGS) entry which is preliminary data.</text>
</comment>
<accession>A0A8K0DMF3</accession>
<protein>
    <submittedName>
        <fullName evidence="2">Uncharacterized protein</fullName>
    </submittedName>
</protein>
<proteinExistence type="predicted"/>
<feature type="compositionally biased region" description="Polar residues" evidence="1">
    <location>
        <begin position="68"/>
        <end position="77"/>
    </location>
</feature>
<dbReference type="AlphaFoldDB" id="A0A8K0DMF3"/>
<evidence type="ECO:0000313" key="3">
    <source>
        <dbReference type="Proteomes" id="UP000796880"/>
    </source>
</evidence>